<dbReference type="EMBL" id="MU856059">
    <property type="protein sequence ID" value="KAK3897829.1"/>
    <property type="molecule type" value="Genomic_DNA"/>
</dbReference>
<keyword evidence="1" id="KW-0175">Coiled coil</keyword>
<reference evidence="3" key="1">
    <citation type="journal article" date="2023" name="Mol. Phylogenet. Evol.">
        <title>Genome-scale phylogeny and comparative genomics of the fungal order Sordariales.</title>
        <authorList>
            <person name="Hensen N."/>
            <person name="Bonometti L."/>
            <person name="Westerberg I."/>
            <person name="Brannstrom I.O."/>
            <person name="Guillou S."/>
            <person name="Cros-Aarteil S."/>
            <person name="Calhoun S."/>
            <person name="Haridas S."/>
            <person name="Kuo A."/>
            <person name="Mondo S."/>
            <person name="Pangilinan J."/>
            <person name="Riley R."/>
            <person name="LaButti K."/>
            <person name="Andreopoulos B."/>
            <person name="Lipzen A."/>
            <person name="Chen C."/>
            <person name="Yan M."/>
            <person name="Daum C."/>
            <person name="Ng V."/>
            <person name="Clum A."/>
            <person name="Steindorff A."/>
            <person name="Ohm R.A."/>
            <person name="Martin F."/>
            <person name="Silar P."/>
            <person name="Natvig D.O."/>
            <person name="Lalanne C."/>
            <person name="Gautier V."/>
            <person name="Ament-Velasquez S.L."/>
            <person name="Kruys A."/>
            <person name="Hutchinson M.I."/>
            <person name="Powell A.J."/>
            <person name="Barry K."/>
            <person name="Miller A.N."/>
            <person name="Grigoriev I.V."/>
            <person name="Debuchy R."/>
            <person name="Gladieux P."/>
            <person name="Hiltunen Thoren M."/>
            <person name="Johannesson H."/>
        </authorList>
    </citation>
    <scope>NUCLEOTIDE SEQUENCE</scope>
    <source>
        <strain evidence="3">CBS 103.79</strain>
    </source>
</reference>
<gene>
    <name evidence="3" type="ORF">C8A05DRAFT_19481</name>
</gene>
<sequence>MSQDESRHRQRERERGRPPLPPRFMTVVFTPRSRRRSDTMDGYDPTGLPPQGAPVTAQISSDYQGQEPLLTEFQAKVGQDMANIQDGLNYISQQIAAVPGRVLEGMAKAGGSEESGWRNWFAGHYHKHDPVPPPAASATRLAELQVESKALNSRNKELQHELDGTHRELEAVRRKMAGMEGQLLENQEEVNKLRGKEAMFRTMILDQASIQEVTDDDILQGFLKLRQNVQKISRSTAYAVDANPLLSVAQEEAMPRSKDFYSPASWGILTLPDRRLRLRAKIYDELHYHILDYSCFGMLGIHAWDGVKNGSIEPGLRRFECLLKDRGVNYHAISDWIISTINCAEMSGVEELNSTSASNNIYATLAPLLSENTRPSDEDTLRAGILDLCKDAFKLRMLMRKSKNRYLVKTVDSDLTVLLSGCENMAYSVSVEGGKNSEKSDEIAYVVFGALVKQPQTAGQPVKVLEKAQVVLKKK</sequence>
<proteinExistence type="predicted"/>
<protein>
    <submittedName>
        <fullName evidence="3">Uncharacterized protein</fullName>
    </submittedName>
</protein>
<feature type="region of interest" description="Disordered" evidence="2">
    <location>
        <begin position="1"/>
        <end position="53"/>
    </location>
</feature>
<reference evidence="3" key="2">
    <citation type="submission" date="2023-05" db="EMBL/GenBank/DDBJ databases">
        <authorList>
            <consortium name="Lawrence Berkeley National Laboratory"/>
            <person name="Steindorff A."/>
            <person name="Hensen N."/>
            <person name="Bonometti L."/>
            <person name="Westerberg I."/>
            <person name="Brannstrom I.O."/>
            <person name="Guillou S."/>
            <person name="Cros-Aarteil S."/>
            <person name="Calhoun S."/>
            <person name="Haridas S."/>
            <person name="Kuo A."/>
            <person name="Mondo S."/>
            <person name="Pangilinan J."/>
            <person name="Riley R."/>
            <person name="Labutti K."/>
            <person name="Andreopoulos B."/>
            <person name="Lipzen A."/>
            <person name="Chen C."/>
            <person name="Yanf M."/>
            <person name="Daum C."/>
            <person name="Ng V."/>
            <person name="Clum A."/>
            <person name="Ohm R."/>
            <person name="Martin F."/>
            <person name="Silar P."/>
            <person name="Natvig D."/>
            <person name="Lalanne C."/>
            <person name="Gautier V."/>
            <person name="Ament-Velasquez S.L."/>
            <person name="Kruys A."/>
            <person name="Hutchinson M.I."/>
            <person name="Powell A.J."/>
            <person name="Barry K."/>
            <person name="Miller A.N."/>
            <person name="Grigoriev I.V."/>
            <person name="Debuchy R."/>
            <person name="Gladieux P."/>
            <person name="Thoren M.H."/>
            <person name="Johannesson H."/>
        </authorList>
    </citation>
    <scope>NUCLEOTIDE SEQUENCE</scope>
    <source>
        <strain evidence="3">CBS 103.79</strain>
    </source>
</reference>
<evidence type="ECO:0000256" key="2">
    <source>
        <dbReference type="SAM" id="MobiDB-lite"/>
    </source>
</evidence>
<dbReference type="AlphaFoldDB" id="A0AAN6RPB2"/>
<comment type="caution">
    <text evidence="3">The sequence shown here is derived from an EMBL/GenBank/DDBJ whole genome shotgun (WGS) entry which is preliminary data.</text>
</comment>
<name>A0AAN6RPB2_9PEZI</name>
<organism evidence="3 4">
    <name type="scientific">Staphylotrichum tortipilum</name>
    <dbReference type="NCBI Taxonomy" id="2831512"/>
    <lineage>
        <taxon>Eukaryota</taxon>
        <taxon>Fungi</taxon>
        <taxon>Dikarya</taxon>
        <taxon>Ascomycota</taxon>
        <taxon>Pezizomycotina</taxon>
        <taxon>Sordariomycetes</taxon>
        <taxon>Sordariomycetidae</taxon>
        <taxon>Sordariales</taxon>
        <taxon>Chaetomiaceae</taxon>
        <taxon>Staphylotrichum</taxon>
    </lineage>
</organism>
<keyword evidence="4" id="KW-1185">Reference proteome</keyword>
<feature type="compositionally biased region" description="Basic and acidic residues" evidence="2">
    <location>
        <begin position="1"/>
        <end position="17"/>
    </location>
</feature>
<evidence type="ECO:0000313" key="3">
    <source>
        <dbReference type="EMBL" id="KAK3897829.1"/>
    </source>
</evidence>
<evidence type="ECO:0000256" key="1">
    <source>
        <dbReference type="SAM" id="Coils"/>
    </source>
</evidence>
<feature type="coiled-coil region" evidence="1">
    <location>
        <begin position="141"/>
        <end position="189"/>
    </location>
</feature>
<evidence type="ECO:0000313" key="4">
    <source>
        <dbReference type="Proteomes" id="UP001303889"/>
    </source>
</evidence>
<dbReference type="Proteomes" id="UP001303889">
    <property type="component" value="Unassembled WGS sequence"/>
</dbReference>
<accession>A0AAN6RPB2</accession>